<dbReference type="Pfam" id="PF13302">
    <property type="entry name" value="Acetyltransf_3"/>
    <property type="match status" value="1"/>
</dbReference>
<dbReference type="InterPro" id="IPR000182">
    <property type="entry name" value="GNAT_dom"/>
</dbReference>
<dbReference type="PROSITE" id="PS51186">
    <property type="entry name" value="GNAT"/>
    <property type="match status" value="1"/>
</dbReference>
<dbReference type="Proteomes" id="UP000310016">
    <property type="component" value="Unassembled WGS sequence"/>
</dbReference>
<gene>
    <name evidence="2" type="ORF">FAZ21_18045</name>
</gene>
<dbReference type="OrthoDB" id="5191051at2"/>
<evidence type="ECO:0000259" key="1">
    <source>
        <dbReference type="PROSITE" id="PS51186"/>
    </source>
</evidence>
<dbReference type="InterPro" id="IPR016181">
    <property type="entry name" value="Acyl_CoA_acyltransferase"/>
</dbReference>
<dbReference type="PANTHER" id="PTHR43792">
    <property type="entry name" value="GNAT FAMILY, PUTATIVE (AFU_ORTHOLOGUE AFUA_3G00765)-RELATED-RELATED"/>
    <property type="match status" value="1"/>
</dbReference>
<dbReference type="GO" id="GO:0016747">
    <property type="term" value="F:acyltransferase activity, transferring groups other than amino-acyl groups"/>
    <property type="evidence" value="ECO:0007669"/>
    <property type="project" value="InterPro"/>
</dbReference>
<dbReference type="SUPFAM" id="SSF55729">
    <property type="entry name" value="Acyl-CoA N-acyltransferases (Nat)"/>
    <property type="match status" value="1"/>
</dbReference>
<dbReference type="CDD" id="cd04301">
    <property type="entry name" value="NAT_SF"/>
    <property type="match status" value="1"/>
</dbReference>
<protein>
    <submittedName>
        <fullName evidence="2">GNAT family N-acetyltransferase</fullName>
    </submittedName>
</protein>
<accession>A0A4U0PCY3</accession>
<comment type="caution">
    <text evidence="2">The sequence shown here is derived from an EMBL/GenBank/DDBJ whole genome shotgun (WGS) entry which is preliminary data.</text>
</comment>
<sequence length="191" mass="21185">MATPDPILLDIPEEIVTPRLVLRCPRPGDGVAVHAAVLATLAQLRAWPASLPWAQDTPSPAASERWCRLARAEFILRQQLPWLILSRADGTLLGACGLHHPDWDEDSFAIGYWLHRAHWGHGYATEAVDALVGMAHRHLGMRYFTIDCDVRNLASARVAERAGFVLQGRQPLSWEEAGETGEILLYGRTLP</sequence>
<name>A0A4U0PCY3_9NEIS</name>
<proteinExistence type="predicted"/>
<dbReference type="InterPro" id="IPR051531">
    <property type="entry name" value="N-acetyltransferase"/>
</dbReference>
<organism evidence="2 3">
    <name type="scientific">Chitiniphilus eburneus</name>
    <dbReference type="NCBI Taxonomy" id="2571148"/>
    <lineage>
        <taxon>Bacteria</taxon>
        <taxon>Pseudomonadati</taxon>
        <taxon>Pseudomonadota</taxon>
        <taxon>Betaproteobacteria</taxon>
        <taxon>Neisseriales</taxon>
        <taxon>Chitinibacteraceae</taxon>
        <taxon>Chitiniphilus</taxon>
    </lineage>
</organism>
<evidence type="ECO:0000313" key="3">
    <source>
        <dbReference type="Proteomes" id="UP000310016"/>
    </source>
</evidence>
<keyword evidence="3" id="KW-1185">Reference proteome</keyword>
<reference evidence="2 3" key="1">
    <citation type="submission" date="2019-04" db="EMBL/GenBank/DDBJ databases">
        <title>Chitiniphilus eburnea sp. nov., a novel chitinolytic bacterium isolated from aquaculture sludge.</title>
        <authorList>
            <person name="Sheng M."/>
        </authorList>
    </citation>
    <scope>NUCLEOTIDE SEQUENCE [LARGE SCALE GENOMIC DNA]</scope>
    <source>
        <strain evidence="2 3">HX-2-15</strain>
    </source>
</reference>
<dbReference type="EMBL" id="SUMF01000036">
    <property type="protein sequence ID" value="TJZ65635.1"/>
    <property type="molecule type" value="Genomic_DNA"/>
</dbReference>
<keyword evidence="2" id="KW-0808">Transferase</keyword>
<dbReference type="Gene3D" id="3.40.630.30">
    <property type="match status" value="1"/>
</dbReference>
<dbReference type="AlphaFoldDB" id="A0A4U0PCY3"/>
<feature type="domain" description="N-acetyltransferase" evidence="1">
    <location>
        <begin position="36"/>
        <end position="191"/>
    </location>
</feature>
<evidence type="ECO:0000313" key="2">
    <source>
        <dbReference type="EMBL" id="TJZ65635.1"/>
    </source>
</evidence>
<dbReference type="RefSeq" id="WP_136774828.1">
    <property type="nucleotide sequence ID" value="NZ_SUMF01000036.1"/>
</dbReference>